<feature type="region of interest" description="Disordered" evidence="1">
    <location>
        <begin position="228"/>
        <end position="299"/>
    </location>
</feature>
<feature type="compositionally biased region" description="Acidic residues" evidence="1">
    <location>
        <begin position="432"/>
        <end position="445"/>
    </location>
</feature>
<name>A0ABD3MS81_9STRA</name>
<evidence type="ECO:0000313" key="2">
    <source>
        <dbReference type="EMBL" id="KAL3766773.1"/>
    </source>
</evidence>
<feature type="region of interest" description="Disordered" evidence="1">
    <location>
        <begin position="29"/>
        <end position="132"/>
    </location>
</feature>
<protein>
    <submittedName>
        <fullName evidence="2">Uncharacterized protein</fullName>
    </submittedName>
</protein>
<feature type="compositionally biased region" description="Low complexity" evidence="1">
    <location>
        <begin position="105"/>
        <end position="115"/>
    </location>
</feature>
<reference evidence="2 3" key="1">
    <citation type="submission" date="2024-10" db="EMBL/GenBank/DDBJ databases">
        <title>Updated reference genomes for cyclostephanoid diatoms.</title>
        <authorList>
            <person name="Roberts W.R."/>
            <person name="Alverson A.J."/>
        </authorList>
    </citation>
    <scope>NUCLEOTIDE SEQUENCE [LARGE SCALE GENOMIC DNA]</scope>
    <source>
        <strain evidence="2 3">AJA232-27</strain>
    </source>
</reference>
<feature type="region of interest" description="Disordered" evidence="1">
    <location>
        <begin position="400"/>
        <end position="462"/>
    </location>
</feature>
<keyword evidence="3" id="KW-1185">Reference proteome</keyword>
<gene>
    <name evidence="2" type="ORF">ACHAWU_007436</name>
</gene>
<proteinExistence type="predicted"/>
<accession>A0ABD3MS81</accession>
<dbReference type="Proteomes" id="UP001530293">
    <property type="component" value="Unassembled WGS sequence"/>
</dbReference>
<dbReference type="EMBL" id="JALLBG020000080">
    <property type="protein sequence ID" value="KAL3766773.1"/>
    <property type="molecule type" value="Genomic_DNA"/>
</dbReference>
<feature type="compositionally biased region" description="Basic and acidic residues" evidence="1">
    <location>
        <begin position="31"/>
        <end position="40"/>
    </location>
</feature>
<feature type="compositionally biased region" description="Low complexity" evidence="1">
    <location>
        <begin position="450"/>
        <end position="460"/>
    </location>
</feature>
<organism evidence="2 3">
    <name type="scientific">Discostella pseudostelligera</name>
    <dbReference type="NCBI Taxonomy" id="259834"/>
    <lineage>
        <taxon>Eukaryota</taxon>
        <taxon>Sar</taxon>
        <taxon>Stramenopiles</taxon>
        <taxon>Ochrophyta</taxon>
        <taxon>Bacillariophyta</taxon>
        <taxon>Coscinodiscophyceae</taxon>
        <taxon>Thalassiosirophycidae</taxon>
        <taxon>Stephanodiscales</taxon>
        <taxon>Stephanodiscaceae</taxon>
        <taxon>Discostella</taxon>
    </lineage>
</organism>
<comment type="caution">
    <text evidence="2">The sequence shown here is derived from an EMBL/GenBank/DDBJ whole genome shotgun (WGS) entry which is preliminary data.</text>
</comment>
<feature type="compositionally biased region" description="Acidic residues" evidence="1">
    <location>
        <begin position="79"/>
        <end position="101"/>
    </location>
</feature>
<dbReference type="AlphaFoldDB" id="A0ABD3MS81"/>
<evidence type="ECO:0000313" key="3">
    <source>
        <dbReference type="Proteomes" id="UP001530293"/>
    </source>
</evidence>
<feature type="compositionally biased region" description="Acidic residues" evidence="1">
    <location>
        <begin position="41"/>
        <end position="68"/>
    </location>
</feature>
<evidence type="ECO:0000256" key="1">
    <source>
        <dbReference type="SAM" id="MobiDB-lite"/>
    </source>
</evidence>
<sequence>MSARALHPIQPKTILRIEIEVPTFIEELEGGDNRTMHPELDNADNDVDENDDESHDGDGDDDGEEIMTEDGPTQYQSGSDDDDDDDDDDAEKDEEEQEALGDDVASSSSAAASASGVGEKSQHASIQLGGPNSSKVPAYALLVGLLLTDDSTPATTTPRGDIISIPITRLPVTLGKEHVTKDASFIGLKDDGADQNNNNNNNNNSAHKLSQSMCCIFYRDARGGKLGLYKRGRKKDNSNNKNCSSNDGAEEGGGGDETLHDDPFDGMIYKPYHEQQYQDEDETVTTSPDDILRPPGMESKASLPPCGFFAIECTGRKIIVDKRELKKGQCAMLQNRSTIQIASYHFYFLLPNNTNIKSSPLRTMKVNVMKTTLAPASASAAAASLAVKIEKIKSKSAIIDGKNDDDEDSTNIISPPSKKARTSSTAAAVAAADDDDDEELDEDESNLNQSSPTTTTTTSSALYTDDQSDIELLHLLSERVLEAPTWDYENQKLGSTLAIRACRAAAKSKSIQQVARDKGGVTIREIMLWMNDRSSSGDSEFVEFETMMLTRINKKSFMMSIGKAIVRAGYRKNEFLSGRAFRWNLPKDIIVVDSIADAAADDDAAAADSHSLVARNMSMGEENEELMLEESESE</sequence>